<reference evidence="1 2" key="1">
    <citation type="journal article" date="2020" name="Nature">
        <title>Six reference-quality genomes reveal evolution of bat adaptations.</title>
        <authorList>
            <person name="Jebb D."/>
            <person name="Huang Z."/>
            <person name="Pippel M."/>
            <person name="Hughes G.M."/>
            <person name="Lavrichenko K."/>
            <person name="Devanna P."/>
            <person name="Winkler S."/>
            <person name="Jermiin L.S."/>
            <person name="Skirmuntt E.C."/>
            <person name="Katzourakis A."/>
            <person name="Burkitt-Gray L."/>
            <person name="Ray D.A."/>
            <person name="Sullivan K.A.M."/>
            <person name="Roscito J.G."/>
            <person name="Kirilenko B.M."/>
            <person name="Davalos L.M."/>
            <person name="Corthals A.P."/>
            <person name="Power M.L."/>
            <person name="Jones G."/>
            <person name="Ransome R.D."/>
            <person name="Dechmann D.K.N."/>
            <person name="Locatelli A.G."/>
            <person name="Puechmaille S.J."/>
            <person name="Fedrigo O."/>
            <person name="Jarvis E.D."/>
            <person name="Hiller M."/>
            <person name="Vernes S.C."/>
            <person name="Myers E.W."/>
            <person name="Teeling E.C."/>
        </authorList>
    </citation>
    <scope>NUCLEOTIDE SEQUENCE [LARGE SCALE GENOMIC DNA]</scope>
    <source>
        <strain evidence="1">MMyoMyo1</strain>
        <tissue evidence="1">Flight muscle</tissue>
    </source>
</reference>
<dbReference type="EMBL" id="JABWUV010000010">
    <property type="protein sequence ID" value="KAF6324823.1"/>
    <property type="molecule type" value="Genomic_DNA"/>
</dbReference>
<proteinExistence type="predicted"/>
<sequence>MQIRNWKTCSKLLIIQEMQIKTTMRYHLIPVRMAIINKSTNHKCWIECGEKGILVHCWWECRLVQPLWKTVWSFLKKLKMELPFDPVIPLLGIYPRNQKHQSERLYSSLCSLQHNLPQRRSGKCPSADEWIRKLWYIYTMEYYAAVKKKELLPFAMAWMELESIMLSEISQSMKEKYHMISLIHG</sequence>
<gene>
    <name evidence="1" type="ORF">mMyoMyo1_008289</name>
</gene>
<evidence type="ECO:0000313" key="2">
    <source>
        <dbReference type="Proteomes" id="UP000527355"/>
    </source>
</evidence>
<organism evidence="1 2">
    <name type="scientific">Myotis myotis</name>
    <name type="common">Greater mouse-eared bat</name>
    <name type="synonym">Vespertilio myotis</name>
    <dbReference type="NCBI Taxonomy" id="51298"/>
    <lineage>
        <taxon>Eukaryota</taxon>
        <taxon>Metazoa</taxon>
        <taxon>Chordata</taxon>
        <taxon>Craniata</taxon>
        <taxon>Vertebrata</taxon>
        <taxon>Euteleostomi</taxon>
        <taxon>Mammalia</taxon>
        <taxon>Eutheria</taxon>
        <taxon>Laurasiatheria</taxon>
        <taxon>Chiroptera</taxon>
        <taxon>Yangochiroptera</taxon>
        <taxon>Vespertilionidae</taxon>
        <taxon>Myotis</taxon>
    </lineage>
</organism>
<evidence type="ECO:0000313" key="1">
    <source>
        <dbReference type="EMBL" id="KAF6324823.1"/>
    </source>
</evidence>
<name>A0A7J7VI82_MYOMY</name>
<dbReference type="AlphaFoldDB" id="A0A7J7VI82"/>
<dbReference type="Proteomes" id="UP000527355">
    <property type="component" value="Unassembled WGS sequence"/>
</dbReference>
<keyword evidence="2" id="KW-1185">Reference proteome</keyword>
<accession>A0A7J7VI82</accession>
<evidence type="ECO:0008006" key="3">
    <source>
        <dbReference type="Google" id="ProtNLM"/>
    </source>
</evidence>
<comment type="caution">
    <text evidence="1">The sequence shown here is derived from an EMBL/GenBank/DDBJ whole genome shotgun (WGS) entry which is preliminary data.</text>
</comment>
<protein>
    <recommendedName>
        <fullName evidence="3">DUF1725 domain-containing protein</fullName>
    </recommendedName>
</protein>